<proteinExistence type="predicted"/>
<keyword evidence="3" id="KW-1185">Reference proteome</keyword>
<feature type="compositionally biased region" description="Basic and acidic residues" evidence="1">
    <location>
        <begin position="107"/>
        <end position="120"/>
    </location>
</feature>
<dbReference type="EMBL" id="JAAKZZ010000005">
    <property type="protein sequence ID" value="NGO67016.1"/>
    <property type="molecule type" value="Genomic_DNA"/>
</dbReference>
<evidence type="ECO:0000313" key="3">
    <source>
        <dbReference type="Proteomes" id="UP000477722"/>
    </source>
</evidence>
<gene>
    <name evidence="2" type="ORF">G5C65_01275</name>
</gene>
<comment type="caution">
    <text evidence="2">The sequence shown here is derived from an EMBL/GenBank/DDBJ whole genome shotgun (WGS) entry which is preliminary data.</text>
</comment>
<evidence type="ECO:0000256" key="1">
    <source>
        <dbReference type="SAM" id="MobiDB-lite"/>
    </source>
</evidence>
<dbReference type="AlphaFoldDB" id="A0A6G4WP24"/>
<accession>A0A6G4WP24</accession>
<organism evidence="2 3">
    <name type="scientific">Streptomyces boncukensis</name>
    <dbReference type="NCBI Taxonomy" id="2711219"/>
    <lineage>
        <taxon>Bacteria</taxon>
        <taxon>Bacillati</taxon>
        <taxon>Actinomycetota</taxon>
        <taxon>Actinomycetes</taxon>
        <taxon>Kitasatosporales</taxon>
        <taxon>Streptomycetaceae</taxon>
        <taxon>Streptomyces</taxon>
    </lineage>
</organism>
<protein>
    <submittedName>
        <fullName evidence="2">Uncharacterized protein</fullName>
    </submittedName>
</protein>
<evidence type="ECO:0000313" key="2">
    <source>
        <dbReference type="EMBL" id="NGO67016.1"/>
    </source>
</evidence>
<sequence>MPTPHHDLEIPDHKRIREAAKREVKDQIGAIARPNERFVRACEVVQQADLEIAAHVDERNSAALSLWFYDGVRGLNRVLGVTPNAYVEMRRRALHGDAKAAFPSSEDGSHRMSPEQRRSAAEAAGVPQVPDAAAQLPTLAATVSAATARRDAALPFLQDTALVLTEEPYGWSTERLAEEGGVTAKYARDAKNRAKKRRGH</sequence>
<reference evidence="2 3" key="1">
    <citation type="submission" date="2020-02" db="EMBL/GenBank/DDBJ databases">
        <title>Whole-genome analyses of novel actinobacteria.</title>
        <authorList>
            <person name="Sahin N."/>
            <person name="Tatar D."/>
        </authorList>
    </citation>
    <scope>NUCLEOTIDE SEQUENCE [LARGE SCALE GENOMIC DNA]</scope>
    <source>
        <strain evidence="2 3">SB3404</strain>
    </source>
</reference>
<feature type="region of interest" description="Disordered" evidence="1">
    <location>
        <begin position="98"/>
        <end position="128"/>
    </location>
</feature>
<name>A0A6G4WP24_9ACTN</name>
<dbReference type="Proteomes" id="UP000477722">
    <property type="component" value="Unassembled WGS sequence"/>
</dbReference>
<dbReference type="RefSeq" id="WP_165296681.1">
    <property type="nucleotide sequence ID" value="NZ_JAAKZZ010000005.1"/>
</dbReference>